<dbReference type="Proteomes" id="UP001595453">
    <property type="component" value="Unassembled WGS sequence"/>
</dbReference>
<dbReference type="SUPFAM" id="SSF55785">
    <property type="entry name" value="PYP-like sensor domain (PAS domain)"/>
    <property type="match status" value="2"/>
</dbReference>
<dbReference type="CDD" id="cd00130">
    <property type="entry name" value="PAS"/>
    <property type="match status" value="1"/>
</dbReference>
<dbReference type="InterPro" id="IPR052155">
    <property type="entry name" value="Biofilm_reg_signaling"/>
</dbReference>
<keyword evidence="5" id="KW-1185">Reference proteome</keyword>
<dbReference type="InterPro" id="IPR035919">
    <property type="entry name" value="EAL_sf"/>
</dbReference>
<dbReference type="InterPro" id="IPR015943">
    <property type="entry name" value="WD40/YVTN_repeat-like_dom_sf"/>
</dbReference>
<dbReference type="Pfam" id="PF07494">
    <property type="entry name" value="Reg_prop"/>
    <property type="match status" value="1"/>
</dbReference>
<dbReference type="PANTHER" id="PTHR44757:SF2">
    <property type="entry name" value="BIOFILM ARCHITECTURE MAINTENANCE PROTEIN MBAA"/>
    <property type="match status" value="1"/>
</dbReference>
<dbReference type="InterPro" id="IPR011110">
    <property type="entry name" value="Reg_prop"/>
</dbReference>
<dbReference type="SUPFAM" id="SSF141868">
    <property type="entry name" value="EAL domain-like"/>
    <property type="match status" value="1"/>
</dbReference>
<dbReference type="InterPro" id="IPR029787">
    <property type="entry name" value="Nucleotide_cyclase"/>
</dbReference>
<accession>A0ABV7CEY3</accession>
<evidence type="ECO:0000259" key="2">
    <source>
        <dbReference type="PROSITE" id="PS50883"/>
    </source>
</evidence>
<evidence type="ECO:0000259" key="1">
    <source>
        <dbReference type="PROSITE" id="PS50113"/>
    </source>
</evidence>
<dbReference type="Gene3D" id="2.60.40.10">
    <property type="entry name" value="Immunoglobulins"/>
    <property type="match status" value="1"/>
</dbReference>
<dbReference type="SMART" id="SM00052">
    <property type="entry name" value="EAL"/>
    <property type="match status" value="1"/>
</dbReference>
<evidence type="ECO:0000259" key="3">
    <source>
        <dbReference type="PROSITE" id="PS50887"/>
    </source>
</evidence>
<dbReference type="Pfam" id="PF08448">
    <property type="entry name" value="PAS_4"/>
    <property type="match status" value="1"/>
</dbReference>
<feature type="domain" description="GGDEF" evidence="3">
    <location>
        <begin position="1075"/>
        <end position="1208"/>
    </location>
</feature>
<dbReference type="SMART" id="SM00267">
    <property type="entry name" value="GGDEF"/>
    <property type="match status" value="1"/>
</dbReference>
<dbReference type="InterPro" id="IPR011047">
    <property type="entry name" value="Quinoprotein_ADH-like_sf"/>
</dbReference>
<dbReference type="InterPro" id="IPR000014">
    <property type="entry name" value="PAS"/>
</dbReference>
<dbReference type="EMBL" id="JBHRSD010000001">
    <property type="protein sequence ID" value="MFC3031146.1"/>
    <property type="molecule type" value="Genomic_DNA"/>
</dbReference>
<dbReference type="Pfam" id="PF00563">
    <property type="entry name" value="EAL"/>
    <property type="match status" value="1"/>
</dbReference>
<dbReference type="Pfam" id="PF08447">
    <property type="entry name" value="PAS_3"/>
    <property type="match status" value="1"/>
</dbReference>
<dbReference type="Gene3D" id="3.20.20.450">
    <property type="entry name" value="EAL domain"/>
    <property type="match status" value="1"/>
</dbReference>
<dbReference type="Gene3D" id="3.30.450.20">
    <property type="entry name" value="PAS domain"/>
    <property type="match status" value="2"/>
</dbReference>
<dbReference type="CDD" id="cd01949">
    <property type="entry name" value="GGDEF"/>
    <property type="match status" value="1"/>
</dbReference>
<dbReference type="PANTHER" id="PTHR44757">
    <property type="entry name" value="DIGUANYLATE CYCLASE DGCP"/>
    <property type="match status" value="1"/>
</dbReference>
<dbReference type="Pfam" id="PF00990">
    <property type="entry name" value="GGDEF"/>
    <property type="match status" value="1"/>
</dbReference>
<dbReference type="InterPro" id="IPR013783">
    <property type="entry name" value="Ig-like_fold"/>
</dbReference>
<dbReference type="InterPro" id="IPR000700">
    <property type="entry name" value="PAS-assoc_C"/>
</dbReference>
<dbReference type="InterPro" id="IPR043128">
    <property type="entry name" value="Rev_trsase/Diguanyl_cyclase"/>
</dbReference>
<protein>
    <submittedName>
        <fullName evidence="4">EAL domain-containing protein</fullName>
    </submittedName>
</protein>
<organism evidence="4 5">
    <name type="scientific">Pseudoalteromonas fenneropenaei</name>
    <dbReference type="NCBI Taxonomy" id="1737459"/>
    <lineage>
        <taxon>Bacteria</taxon>
        <taxon>Pseudomonadati</taxon>
        <taxon>Pseudomonadota</taxon>
        <taxon>Gammaproteobacteria</taxon>
        <taxon>Alteromonadales</taxon>
        <taxon>Pseudoalteromonadaceae</taxon>
        <taxon>Pseudoalteromonas</taxon>
    </lineage>
</organism>
<dbReference type="PROSITE" id="PS50883">
    <property type="entry name" value="EAL"/>
    <property type="match status" value="1"/>
</dbReference>
<dbReference type="Gene3D" id="3.30.70.270">
    <property type="match status" value="1"/>
</dbReference>
<dbReference type="PROSITE" id="PS50887">
    <property type="entry name" value="GGDEF"/>
    <property type="match status" value="1"/>
</dbReference>
<dbReference type="PROSITE" id="PS50113">
    <property type="entry name" value="PAC"/>
    <property type="match status" value="1"/>
</dbReference>
<feature type="domain" description="EAL" evidence="2">
    <location>
        <begin position="1217"/>
        <end position="1469"/>
    </location>
</feature>
<proteinExistence type="predicted"/>
<dbReference type="SMART" id="SM00091">
    <property type="entry name" value="PAS"/>
    <property type="match status" value="1"/>
</dbReference>
<dbReference type="InterPro" id="IPR013655">
    <property type="entry name" value="PAS_fold_3"/>
</dbReference>
<dbReference type="InterPro" id="IPR001633">
    <property type="entry name" value="EAL_dom"/>
</dbReference>
<dbReference type="InterPro" id="IPR000160">
    <property type="entry name" value="GGDEF_dom"/>
</dbReference>
<dbReference type="NCBIfam" id="TIGR00254">
    <property type="entry name" value="GGDEF"/>
    <property type="match status" value="1"/>
</dbReference>
<dbReference type="NCBIfam" id="TIGR00229">
    <property type="entry name" value="sensory_box"/>
    <property type="match status" value="1"/>
</dbReference>
<dbReference type="InterPro" id="IPR035965">
    <property type="entry name" value="PAS-like_dom_sf"/>
</dbReference>
<gene>
    <name evidence="4" type="ORF">ACFOEE_01230</name>
</gene>
<reference evidence="5" key="1">
    <citation type="journal article" date="2019" name="Int. J. Syst. Evol. Microbiol.">
        <title>The Global Catalogue of Microorganisms (GCM) 10K type strain sequencing project: providing services to taxonomists for standard genome sequencing and annotation.</title>
        <authorList>
            <consortium name="The Broad Institute Genomics Platform"/>
            <consortium name="The Broad Institute Genome Sequencing Center for Infectious Disease"/>
            <person name="Wu L."/>
            <person name="Ma J."/>
        </authorList>
    </citation>
    <scope>NUCLEOTIDE SEQUENCE [LARGE SCALE GENOMIC DNA]</scope>
    <source>
        <strain evidence="5">KCTC 42730</strain>
    </source>
</reference>
<comment type="caution">
    <text evidence="4">The sequence shown here is derived from an EMBL/GenBank/DDBJ whole genome shotgun (WGS) entry which is preliminary data.</text>
</comment>
<sequence>MRLSPNEGLSQSYVRDLVIDEDGYLWLSTEGGLNRYDGYQVLKVDGPDGELAEANIDRIYLDSQGKIWITSTIAGLFSFDPKTDQYRQYMTAPVTEEEFRTKPVYQMTMLDEQHMLLGRSQDVLVLNIASGEITTLITLPSDGEPATVRQLQVFGDYIFIATAEMGAFVYQQSSRKFRPINHLDNIEHPYQNNTKSFYFKDAQTLLLGAVQGLYEIDISNLAELMDDDKRPFAHKTLFPELNIWHMLAEPNGLVMGTDKGLMHYNWVTGELNADTRLSKSQYTLVDPSIVNLVRDHNGGLWLASRTDGAFYLPKPQGKFTNVNNQTLSAGEFSHPNTWDITEANGYLWVATQDGLTRYDPQTNTAKVLYKGYLGETYFPEFVIYKLMPYQGKIWLSGMRGLFIFDPVSETLRRPTSQDATHNEILQDRVSGVELLPNGLLYFVHAEKGMYVYDINRQVLTDISGDFNNADPFLAHGFFKPLATHPEQPLFFTSGTLSRYDPKANKLIKIYSVPGASEHLGIAVNSYIIDRNNILWLSLTNFGLLGLTADGYEHVYTIDLEKNNLGTLMYSMNMDDEGMIWMSSHKGIWRLDPDNLHFQQFSIQDGLVANEFNGEASTRLADGRLVYGSVQGFTSFLPSDNNPKIPLVKQVNITSVQLMSRDIRQQGLKKFRHITLNHDDIGLEVVFSAMAFNYQDRIVYEYQISGGQKTYSRNNQRVLFPKLNPGLYELKVWAKDPLTGQYTPPAKLDIEVLYPKWRSPLAIASYIAVLFLLVSIWLVRRNRIQQLLLKAHRETQHSEARLKLALEGSNSGVWDWQAQNSLIYQPRFRSELGYPHENVTLDEYLAKIHPKDKALFRLEWLEFVSTQKGYFNCTYRLRDSEGHWRWYKDFGKVMEWQGHSPLTVAGTYTNLTRERVFEERARVFGAAFEQTRDWVFILDKRLRVRACNSALQQAFGMTEVPLSSTSLTLGLSRQTRMQYIKAISQLQQGELFSAEEALTLKNGETRQALIKVSAVASDNTDLVSYVVVMTDITEQKRAEQELYQLANYDVLTGLPNRTLFVDRIQHAIEQGARTHLPIAVLSLNFKRLQHIAQLYGPSVYQNVLACIVALLQEELQEHDSLAVSSQKEFYVLMEQVLDDNRVLRFCRRVIARFNQGCHVSGHEINLVLGIGVAVYPEDSDNAIQLLQMSGLALNHAMQRNHSNYQFFKEEMNQRVMRAAEIEKALYSAVNQGAFSNHYQPIINANSNQIDGFEVLLRWPQDCQFSAEELAKTAEHTGLITRISLQTLERALIELKSWHVSHPHLYISVNLSAHDFQVPDLVASIAQLLKQLQVQGEAVAFEITESVLLADTSHAIAVMQQLQALGCRLLMDDFGTGYASLTYLQTFPIDVLKIDRSFVMQLDSSSRHHREIVRSIVMLAHNLGKRCVAEGVENATQLAYLQSLGCDYFQGFLFSPAIAGDDVAALLARDWQHTLHPV</sequence>
<name>A0ABV7CEY3_9GAMM</name>
<dbReference type="RefSeq" id="WP_377120082.1">
    <property type="nucleotide sequence ID" value="NZ_JBHRSD010000001.1"/>
</dbReference>
<dbReference type="Gene3D" id="2.130.10.10">
    <property type="entry name" value="YVTN repeat-like/Quinoprotein amine dehydrogenase"/>
    <property type="match status" value="2"/>
</dbReference>
<dbReference type="SUPFAM" id="SSF50998">
    <property type="entry name" value="Quinoprotein alcohol dehydrogenase-like"/>
    <property type="match status" value="1"/>
</dbReference>
<dbReference type="SUPFAM" id="SSF55073">
    <property type="entry name" value="Nucleotide cyclase"/>
    <property type="match status" value="1"/>
</dbReference>
<evidence type="ECO:0000313" key="4">
    <source>
        <dbReference type="EMBL" id="MFC3031146.1"/>
    </source>
</evidence>
<feature type="domain" description="PAC" evidence="1">
    <location>
        <begin position="991"/>
        <end position="1043"/>
    </location>
</feature>
<dbReference type="InterPro" id="IPR013656">
    <property type="entry name" value="PAS_4"/>
</dbReference>
<evidence type="ECO:0000313" key="5">
    <source>
        <dbReference type="Proteomes" id="UP001595453"/>
    </source>
</evidence>
<dbReference type="CDD" id="cd01948">
    <property type="entry name" value="EAL"/>
    <property type="match status" value="1"/>
</dbReference>